<reference evidence="1" key="1">
    <citation type="journal article" date="2020" name="Nature">
        <title>Giant virus diversity and host interactions through global metagenomics.</title>
        <authorList>
            <person name="Schulz F."/>
            <person name="Roux S."/>
            <person name="Paez-Espino D."/>
            <person name="Jungbluth S."/>
            <person name="Walsh D.A."/>
            <person name="Denef V.J."/>
            <person name="McMahon K.D."/>
            <person name="Konstantinidis K.T."/>
            <person name="Eloe-Fadrosh E.A."/>
            <person name="Kyrpides N.C."/>
            <person name="Woyke T."/>
        </authorList>
    </citation>
    <scope>NUCLEOTIDE SEQUENCE</scope>
    <source>
        <strain evidence="1">GVMAG-M-3300009068-24</strain>
    </source>
</reference>
<evidence type="ECO:0000313" key="1">
    <source>
        <dbReference type="EMBL" id="QHT29664.1"/>
    </source>
</evidence>
<accession>A0A6C0EKG1</accession>
<dbReference type="EMBL" id="MN738881">
    <property type="protein sequence ID" value="QHT29664.1"/>
    <property type="molecule type" value="Genomic_DNA"/>
</dbReference>
<organism evidence="1">
    <name type="scientific">viral metagenome</name>
    <dbReference type="NCBI Taxonomy" id="1070528"/>
    <lineage>
        <taxon>unclassified sequences</taxon>
        <taxon>metagenomes</taxon>
        <taxon>organismal metagenomes</taxon>
    </lineage>
</organism>
<protein>
    <submittedName>
        <fullName evidence="1">Uncharacterized protein</fullName>
    </submittedName>
</protein>
<proteinExistence type="predicted"/>
<sequence>MYMSTPTDLHLLQSTSSQLGPVPGIFYGQNEGLDAINRHIYARNLADVPLRPNMDLRSVPTRDVLYPLADKRPEFKGKYLNYDTQSYFSPATAMGPASGFKVEDESRLRNQFFALQHGADQALYVPASTSDLYKVAVPTTSNPFPQPFPSLFDTPTYVTAPAPYADKIGTEIFNNSTKTQLRGL</sequence>
<dbReference type="AlphaFoldDB" id="A0A6C0EKG1"/>
<name>A0A6C0EKG1_9ZZZZ</name>